<dbReference type="AlphaFoldDB" id="A0A9W9JMK9"/>
<keyword evidence="2" id="KW-1185">Reference proteome</keyword>
<gene>
    <name evidence="1" type="ORF">N7498_006832</name>
</gene>
<dbReference type="Proteomes" id="UP001150904">
    <property type="component" value="Unassembled WGS sequence"/>
</dbReference>
<dbReference type="RefSeq" id="XP_058306143.1">
    <property type="nucleotide sequence ID" value="XM_058453894.1"/>
</dbReference>
<name>A0A9W9JMK9_9EURO</name>
<dbReference type="GeneID" id="83181195"/>
<accession>A0A9W9JMK9</accession>
<dbReference type="EMBL" id="JAPQKR010000014">
    <property type="protein sequence ID" value="KAJ5197715.1"/>
    <property type="molecule type" value="Genomic_DNA"/>
</dbReference>
<protein>
    <submittedName>
        <fullName evidence="1">Uncharacterized protein</fullName>
    </submittedName>
</protein>
<organism evidence="1 2">
    <name type="scientific">Penicillium cinerascens</name>
    <dbReference type="NCBI Taxonomy" id="70096"/>
    <lineage>
        <taxon>Eukaryota</taxon>
        <taxon>Fungi</taxon>
        <taxon>Dikarya</taxon>
        <taxon>Ascomycota</taxon>
        <taxon>Pezizomycotina</taxon>
        <taxon>Eurotiomycetes</taxon>
        <taxon>Eurotiomycetidae</taxon>
        <taxon>Eurotiales</taxon>
        <taxon>Aspergillaceae</taxon>
        <taxon>Penicillium</taxon>
    </lineage>
</organism>
<comment type="caution">
    <text evidence="1">The sequence shown here is derived from an EMBL/GenBank/DDBJ whole genome shotgun (WGS) entry which is preliminary data.</text>
</comment>
<sequence length="122" mass="13543">MASPEYSTVPVLETNIPFLANSIYAAKLSLSVNPLVFESCPNEALQKEIYTRILYSELSIECFKAIGLHSNEIIGYFVLSRQQPAKESLIDSDNEDSQQAILDGFNSGLLREVMKAITQIAK</sequence>
<reference evidence="1" key="2">
    <citation type="journal article" date="2023" name="IMA Fungus">
        <title>Comparative genomic study of the Penicillium genus elucidates a diverse pangenome and 15 lateral gene transfer events.</title>
        <authorList>
            <person name="Petersen C."/>
            <person name="Sorensen T."/>
            <person name="Nielsen M.R."/>
            <person name="Sondergaard T.E."/>
            <person name="Sorensen J.L."/>
            <person name="Fitzpatrick D.A."/>
            <person name="Frisvad J.C."/>
            <person name="Nielsen K.L."/>
        </authorList>
    </citation>
    <scope>NUCLEOTIDE SEQUENCE</scope>
    <source>
        <strain evidence="1">IBT 15544</strain>
    </source>
</reference>
<reference evidence="1" key="1">
    <citation type="submission" date="2022-12" db="EMBL/GenBank/DDBJ databases">
        <authorList>
            <person name="Petersen C."/>
        </authorList>
    </citation>
    <scope>NUCLEOTIDE SEQUENCE</scope>
    <source>
        <strain evidence="1">IBT 15544</strain>
    </source>
</reference>
<evidence type="ECO:0000313" key="1">
    <source>
        <dbReference type="EMBL" id="KAJ5197715.1"/>
    </source>
</evidence>
<dbReference type="OrthoDB" id="410198at2759"/>
<proteinExistence type="predicted"/>
<evidence type="ECO:0000313" key="2">
    <source>
        <dbReference type="Proteomes" id="UP001150904"/>
    </source>
</evidence>